<evidence type="ECO:0000313" key="1">
    <source>
        <dbReference type="EMBL" id="WUP50678.1"/>
    </source>
</evidence>
<sequence>MSHHLDSPAARQDVRLDITDLYLFRGERGTVFVMNVNHSIATAATGHEVPAGYHHEAQYEFKIDTNGDAVEELSYRFTFAELDQAGNQTVRLVRLDGPDAADPHAPGTLLAEGSTGRATETTVGLRLWAGKAGDPFWIEPDVLHAIGHALTDGTRADLGAWTPAQATNLFAGHTVYTIVLEVPDEQLLAATGPDNRIHAWAVTNLATDAGGWRQINRAGHPMIHPLLTQYDEQLGNQLNATLPADDTANYGKAVAAAVAGVVAAYGTAQDPQAYGATVAARLFPDVLPYTIGTPAVYGFAGFNGRSLIDNAPDVMFSLATNTAFTIGLTKNSVTAKPTRHFPYVPQVA</sequence>
<protein>
    <submittedName>
        <fullName evidence="1">DUF4331 domain-containing protein</fullName>
    </submittedName>
</protein>
<organism evidence="1 2">
    <name type="scientific">Micromonospora globbae</name>
    <dbReference type="NCBI Taxonomy" id="1894969"/>
    <lineage>
        <taxon>Bacteria</taxon>
        <taxon>Bacillati</taxon>
        <taxon>Actinomycetota</taxon>
        <taxon>Actinomycetes</taxon>
        <taxon>Micromonosporales</taxon>
        <taxon>Micromonosporaceae</taxon>
        <taxon>Micromonospora</taxon>
    </lineage>
</organism>
<dbReference type="RefSeq" id="WP_328852203.1">
    <property type="nucleotide sequence ID" value="NZ_CP108084.1"/>
</dbReference>
<dbReference type="InterPro" id="IPR025566">
    <property type="entry name" value="DUF4331"/>
</dbReference>
<evidence type="ECO:0000313" key="2">
    <source>
        <dbReference type="Proteomes" id="UP001432190"/>
    </source>
</evidence>
<name>A0ABZ1S875_9ACTN</name>
<reference evidence="1" key="1">
    <citation type="submission" date="2022-10" db="EMBL/GenBank/DDBJ databases">
        <title>The complete genomes of actinobacterial strains from the NBC collection.</title>
        <authorList>
            <person name="Joergensen T.S."/>
            <person name="Alvarez Arevalo M."/>
            <person name="Sterndorff E.B."/>
            <person name="Faurdal D."/>
            <person name="Vuksanovic O."/>
            <person name="Mourched A.-S."/>
            <person name="Charusanti P."/>
            <person name="Shaw S."/>
            <person name="Blin K."/>
            <person name="Weber T."/>
        </authorList>
    </citation>
    <scope>NUCLEOTIDE SEQUENCE</scope>
    <source>
        <strain evidence="1">NBC_00256</strain>
    </source>
</reference>
<proteinExistence type="predicted"/>
<keyword evidence="2" id="KW-1185">Reference proteome</keyword>
<accession>A0ABZ1S875</accession>
<dbReference type="EMBL" id="CP108084">
    <property type="protein sequence ID" value="WUP50678.1"/>
    <property type="molecule type" value="Genomic_DNA"/>
</dbReference>
<gene>
    <name evidence="1" type="ORF">OG994_03935</name>
</gene>
<dbReference type="Pfam" id="PF14224">
    <property type="entry name" value="DUF4331"/>
    <property type="match status" value="2"/>
</dbReference>
<dbReference type="Proteomes" id="UP001432190">
    <property type="component" value="Chromosome"/>
</dbReference>